<evidence type="ECO:0000256" key="7">
    <source>
        <dbReference type="ARBA" id="ARBA00022605"/>
    </source>
</evidence>
<reference evidence="10" key="1">
    <citation type="submission" date="2018-06" db="EMBL/GenBank/DDBJ databases">
        <authorList>
            <person name="Zhirakovskaya E."/>
        </authorList>
    </citation>
    <scope>NUCLEOTIDE SEQUENCE</scope>
</reference>
<evidence type="ECO:0000256" key="6">
    <source>
        <dbReference type="ARBA" id="ARBA00022490"/>
    </source>
</evidence>
<evidence type="ECO:0000256" key="4">
    <source>
        <dbReference type="ARBA" id="ARBA00009667"/>
    </source>
</evidence>
<comment type="catalytic activity">
    <reaction evidence="1">
        <text>1-(5-phospho-beta-D-ribosyl)-5-[(5-phospho-beta-D-ribosylamino)methylideneamino]imidazole-4-carboxamide = 5-[(5-phospho-1-deoxy-D-ribulos-1-ylimino)methylamino]-1-(5-phospho-beta-D-ribosyl)imidazole-4-carboxamide</text>
        <dbReference type="Rhea" id="RHEA:15469"/>
        <dbReference type="ChEBI" id="CHEBI:58435"/>
        <dbReference type="ChEBI" id="CHEBI:58525"/>
        <dbReference type="EC" id="5.3.1.16"/>
    </reaction>
</comment>
<dbReference type="FunFam" id="3.20.20.70:FF:000009">
    <property type="entry name" value="1-(5-phosphoribosyl)-5-[(5-phosphoribosylamino)methylideneamino] imidazole-4-carboxamide isomerase"/>
    <property type="match status" value="1"/>
</dbReference>
<dbReference type="EC" id="5.3.1.16" evidence="5"/>
<comment type="similarity">
    <text evidence="4">Belongs to the HisA/HisF family.</text>
</comment>
<comment type="subcellular location">
    <subcellularLocation>
        <location evidence="2">Cytoplasm</location>
    </subcellularLocation>
</comment>
<dbReference type="NCBIfam" id="NF010112">
    <property type="entry name" value="PRK13585.1"/>
    <property type="match status" value="1"/>
</dbReference>
<evidence type="ECO:0000256" key="3">
    <source>
        <dbReference type="ARBA" id="ARBA00005133"/>
    </source>
</evidence>
<dbReference type="SUPFAM" id="SSF51366">
    <property type="entry name" value="Ribulose-phoshate binding barrel"/>
    <property type="match status" value="1"/>
</dbReference>
<dbReference type="InterPro" id="IPR023016">
    <property type="entry name" value="HisA/PriA"/>
</dbReference>
<keyword evidence="7" id="KW-0028">Amino-acid biosynthesis</keyword>
<dbReference type="PANTHER" id="PTHR43090:SF2">
    <property type="entry name" value="1-(5-PHOSPHORIBOSYL)-5-[(5-PHOSPHORIBOSYLAMINO)METHYLIDENEAMINO] IMIDAZOLE-4-CARBOXAMIDE ISOMERASE"/>
    <property type="match status" value="1"/>
</dbReference>
<dbReference type="NCBIfam" id="TIGR00007">
    <property type="entry name" value="1-(5-phosphoribosyl)-5-[(5-phosphoribosylamino)methylideneamino]imidazole-4-carboxamide isomerase"/>
    <property type="match status" value="1"/>
</dbReference>
<organism evidence="10">
    <name type="scientific">hydrothermal vent metagenome</name>
    <dbReference type="NCBI Taxonomy" id="652676"/>
    <lineage>
        <taxon>unclassified sequences</taxon>
        <taxon>metagenomes</taxon>
        <taxon>ecological metagenomes</taxon>
    </lineage>
</organism>
<dbReference type="HAMAP" id="MF_01014">
    <property type="entry name" value="HisA"/>
    <property type="match status" value="1"/>
</dbReference>
<dbReference type="InterPro" id="IPR006062">
    <property type="entry name" value="His_biosynth"/>
</dbReference>
<keyword evidence="8" id="KW-0368">Histidine biosynthesis</keyword>
<dbReference type="InterPro" id="IPR013785">
    <property type="entry name" value="Aldolase_TIM"/>
</dbReference>
<evidence type="ECO:0000256" key="2">
    <source>
        <dbReference type="ARBA" id="ARBA00004496"/>
    </source>
</evidence>
<evidence type="ECO:0000256" key="5">
    <source>
        <dbReference type="ARBA" id="ARBA00012550"/>
    </source>
</evidence>
<dbReference type="InterPro" id="IPR011060">
    <property type="entry name" value="RibuloseP-bd_barrel"/>
</dbReference>
<comment type="pathway">
    <text evidence="3">Amino-acid biosynthesis; L-histidine biosynthesis; L-histidine from 5-phospho-alpha-D-ribose 1-diphosphate: step 4/9.</text>
</comment>
<dbReference type="GO" id="GO:0000162">
    <property type="term" value="P:L-tryptophan biosynthetic process"/>
    <property type="evidence" value="ECO:0007669"/>
    <property type="project" value="TreeGrafter"/>
</dbReference>
<name>A0A3B1BPY5_9ZZZZ</name>
<evidence type="ECO:0000256" key="8">
    <source>
        <dbReference type="ARBA" id="ARBA00023102"/>
    </source>
</evidence>
<dbReference type="AlphaFoldDB" id="A0A3B1BPY5"/>
<dbReference type="GO" id="GO:0000105">
    <property type="term" value="P:L-histidine biosynthetic process"/>
    <property type="evidence" value="ECO:0007669"/>
    <property type="project" value="UniProtKB-UniPathway"/>
</dbReference>
<keyword evidence="9 10" id="KW-0413">Isomerase</keyword>
<evidence type="ECO:0000256" key="9">
    <source>
        <dbReference type="ARBA" id="ARBA00023235"/>
    </source>
</evidence>
<protein>
    <recommendedName>
        <fullName evidence="5">1-(5-phosphoribosyl)-5-[(5-phosphoribosylamino)methylideneamino]imidazole-4-carboxamideisomerase</fullName>
        <ecNumber evidence="5">5.3.1.16</ecNumber>
    </recommendedName>
</protein>
<sequence length="243" mass="25502">MIILPAIDLMGGAVVRLRKGEFNDKTVYSGDPGAFAKKWADMGAEGIHIVDLDGARAGKPVNREAIRAITKMVNVPVEIGGGIRSLETAREYFDLGVSSVILGTSAIKNPDLVLEVAGIYPGRVLVGIDVKANKPAIDGWEKTVDADPVVLAAKFADMGAAGIIYTDISRDGMLEGPNIDGLKAFAEATSLPVTASGGVTTVDDVRDISKLKEHGVTSMIIGKALYDGAIDLEDALLALKNDN</sequence>
<proteinExistence type="inferred from homology"/>
<dbReference type="GO" id="GO:0003949">
    <property type="term" value="F:1-(5-phosphoribosyl)-5-[(5-phosphoribosylamino)methylideneamino]imidazole-4-carboxamide isomerase activity"/>
    <property type="evidence" value="ECO:0007669"/>
    <property type="project" value="UniProtKB-EC"/>
</dbReference>
<dbReference type="UniPathway" id="UPA00031">
    <property type="reaction ID" value="UER00009"/>
</dbReference>
<dbReference type="GO" id="GO:0005737">
    <property type="term" value="C:cytoplasm"/>
    <property type="evidence" value="ECO:0007669"/>
    <property type="project" value="UniProtKB-SubCell"/>
</dbReference>
<dbReference type="InterPro" id="IPR006063">
    <property type="entry name" value="HisA_bact_arch"/>
</dbReference>
<gene>
    <name evidence="10" type="ORF">MNBD_NITROSPINAE01-1693</name>
</gene>
<dbReference type="CDD" id="cd04732">
    <property type="entry name" value="HisA"/>
    <property type="match status" value="1"/>
</dbReference>
<dbReference type="PANTHER" id="PTHR43090">
    <property type="entry name" value="1-(5-PHOSPHORIBOSYL)-5-[(5-PHOSPHORIBOSYLAMINO)METHYLIDENEAMINO] IMIDAZOLE-4-CARBOXAMIDE ISOMERASE"/>
    <property type="match status" value="1"/>
</dbReference>
<dbReference type="InterPro" id="IPR044524">
    <property type="entry name" value="Isoase_HisA-like"/>
</dbReference>
<keyword evidence="6" id="KW-0963">Cytoplasm</keyword>
<dbReference type="Gene3D" id="3.20.20.70">
    <property type="entry name" value="Aldolase class I"/>
    <property type="match status" value="1"/>
</dbReference>
<evidence type="ECO:0000313" key="10">
    <source>
        <dbReference type="EMBL" id="VAX16611.1"/>
    </source>
</evidence>
<dbReference type="Pfam" id="PF00977">
    <property type="entry name" value="His_biosynth"/>
    <property type="match status" value="1"/>
</dbReference>
<dbReference type="EMBL" id="UOGC01000033">
    <property type="protein sequence ID" value="VAX16611.1"/>
    <property type="molecule type" value="Genomic_DNA"/>
</dbReference>
<accession>A0A3B1BPY5</accession>
<evidence type="ECO:0000256" key="1">
    <source>
        <dbReference type="ARBA" id="ARBA00000901"/>
    </source>
</evidence>